<reference evidence="2" key="1">
    <citation type="submission" date="2022-11" db="EMBL/GenBank/DDBJ databases">
        <title>Chromosome-level genome of Pogonophryne albipinna.</title>
        <authorList>
            <person name="Jo E."/>
        </authorList>
    </citation>
    <scope>NUCLEOTIDE SEQUENCE</scope>
    <source>
        <strain evidence="2">SGF0006</strain>
        <tissue evidence="2">Muscle</tissue>
    </source>
</reference>
<name>A0AAD6F412_9TELE</name>
<organism evidence="2 3">
    <name type="scientific">Pogonophryne albipinna</name>
    <dbReference type="NCBI Taxonomy" id="1090488"/>
    <lineage>
        <taxon>Eukaryota</taxon>
        <taxon>Metazoa</taxon>
        <taxon>Chordata</taxon>
        <taxon>Craniata</taxon>
        <taxon>Vertebrata</taxon>
        <taxon>Euteleostomi</taxon>
        <taxon>Actinopterygii</taxon>
        <taxon>Neopterygii</taxon>
        <taxon>Teleostei</taxon>
        <taxon>Neoteleostei</taxon>
        <taxon>Acanthomorphata</taxon>
        <taxon>Eupercaria</taxon>
        <taxon>Perciformes</taxon>
        <taxon>Notothenioidei</taxon>
        <taxon>Pogonophryne</taxon>
    </lineage>
</organism>
<sequence>MYEPGGINLMLYCRAGTRCPAKQIVVMPGRAASTSASTPASPQLPPQLHPSFTSASTPASPQLHLSFHPSFHPSFTPASTPASPQLHLSFHPSFTPSYPHKSLRPFASQLFRFGDSSRHRELTRLCDGCVRVEASFRKQKGTSDPRHTVAQRSVF</sequence>
<accession>A0AAD6F412</accession>
<feature type="compositionally biased region" description="Low complexity" evidence="1">
    <location>
        <begin position="50"/>
        <end position="59"/>
    </location>
</feature>
<evidence type="ECO:0000313" key="3">
    <source>
        <dbReference type="Proteomes" id="UP001219934"/>
    </source>
</evidence>
<dbReference type="AlphaFoldDB" id="A0AAD6F412"/>
<proteinExistence type="predicted"/>
<keyword evidence="3" id="KW-1185">Reference proteome</keyword>
<gene>
    <name evidence="2" type="ORF">JOQ06_022492</name>
</gene>
<protein>
    <submittedName>
        <fullName evidence="2">Uncharacterized protein</fullName>
    </submittedName>
</protein>
<comment type="caution">
    <text evidence="2">The sequence shown here is derived from an EMBL/GenBank/DDBJ whole genome shotgun (WGS) entry which is preliminary data.</text>
</comment>
<feature type="non-terminal residue" evidence="2">
    <location>
        <position position="1"/>
    </location>
</feature>
<dbReference type="Proteomes" id="UP001219934">
    <property type="component" value="Unassembled WGS sequence"/>
</dbReference>
<evidence type="ECO:0000256" key="1">
    <source>
        <dbReference type="SAM" id="MobiDB-lite"/>
    </source>
</evidence>
<dbReference type="EMBL" id="JAPTMU010000232">
    <property type="protein sequence ID" value="KAJ4920022.1"/>
    <property type="molecule type" value="Genomic_DNA"/>
</dbReference>
<evidence type="ECO:0000313" key="2">
    <source>
        <dbReference type="EMBL" id="KAJ4920022.1"/>
    </source>
</evidence>
<feature type="region of interest" description="Disordered" evidence="1">
    <location>
        <begin position="33"/>
        <end position="59"/>
    </location>
</feature>